<sequence>MSTWVVSMYYPTFQQQLGITAAHGPKKTTEYLTPLWRLPTSQQRHKARQIPDSEYQRLRHAVERSDDLFQSRPDWRIPADPGSPGRHPEDGHHGTFRPVRILEDALPAKKMMVYTFKNAINGAVVAAWRLHCEIQGSSGD</sequence>
<reference evidence="2 3" key="1">
    <citation type="submission" date="2015-01" db="EMBL/GenBank/DDBJ databases">
        <title>Evolution of Trichinella species and genotypes.</title>
        <authorList>
            <person name="Korhonen P.K."/>
            <person name="Edoardo P."/>
            <person name="Giuseppe L.R."/>
            <person name="Gasser R.B."/>
        </authorList>
    </citation>
    <scope>NUCLEOTIDE SEQUENCE [LARGE SCALE GENOMIC DNA]</scope>
    <source>
        <strain evidence="2">ISS1980</strain>
    </source>
</reference>
<dbReference type="EMBL" id="JYDO01000113">
    <property type="protein sequence ID" value="KRZ70517.1"/>
    <property type="molecule type" value="Genomic_DNA"/>
</dbReference>
<dbReference type="Proteomes" id="UP000054843">
    <property type="component" value="Unassembled WGS sequence"/>
</dbReference>
<evidence type="ECO:0000313" key="2">
    <source>
        <dbReference type="EMBL" id="KRZ70517.1"/>
    </source>
</evidence>
<protein>
    <submittedName>
        <fullName evidence="2">Uncharacterized protein</fullName>
    </submittedName>
</protein>
<evidence type="ECO:0000256" key="1">
    <source>
        <dbReference type="SAM" id="MobiDB-lite"/>
    </source>
</evidence>
<name>A0A0V1MFW4_9BILA</name>
<dbReference type="AlphaFoldDB" id="A0A0V1MFW4"/>
<keyword evidence="3" id="KW-1185">Reference proteome</keyword>
<accession>A0A0V1MFW4</accession>
<feature type="compositionally biased region" description="Basic and acidic residues" evidence="1">
    <location>
        <begin position="63"/>
        <end position="77"/>
    </location>
</feature>
<feature type="region of interest" description="Disordered" evidence="1">
    <location>
        <begin position="63"/>
        <end position="96"/>
    </location>
</feature>
<proteinExistence type="predicted"/>
<gene>
    <name evidence="2" type="ORF">T10_9234</name>
</gene>
<organism evidence="2 3">
    <name type="scientific">Trichinella papuae</name>
    <dbReference type="NCBI Taxonomy" id="268474"/>
    <lineage>
        <taxon>Eukaryota</taxon>
        <taxon>Metazoa</taxon>
        <taxon>Ecdysozoa</taxon>
        <taxon>Nematoda</taxon>
        <taxon>Enoplea</taxon>
        <taxon>Dorylaimia</taxon>
        <taxon>Trichinellida</taxon>
        <taxon>Trichinellidae</taxon>
        <taxon>Trichinella</taxon>
    </lineage>
</organism>
<comment type="caution">
    <text evidence="2">The sequence shown here is derived from an EMBL/GenBank/DDBJ whole genome shotgun (WGS) entry which is preliminary data.</text>
</comment>
<evidence type="ECO:0000313" key="3">
    <source>
        <dbReference type="Proteomes" id="UP000054843"/>
    </source>
</evidence>